<dbReference type="RefSeq" id="WP_295573562.1">
    <property type="nucleotide sequence ID" value="NZ_FLQR01000001.1"/>
</dbReference>
<proteinExistence type="predicted"/>
<dbReference type="EMBL" id="FLQR01000001">
    <property type="protein sequence ID" value="SBS70824.1"/>
    <property type="molecule type" value="Genomic_DNA"/>
</dbReference>
<protein>
    <submittedName>
        <fullName evidence="1">Uncharacterized protein</fullName>
    </submittedName>
</protein>
<dbReference type="AlphaFoldDB" id="A0A1Y5NWQ2"/>
<reference evidence="1" key="1">
    <citation type="submission" date="2016-03" db="EMBL/GenBank/DDBJ databases">
        <authorList>
            <person name="Ploux O."/>
        </authorList>
    </citation>
    <scope>NUCLEOTIDE SEQUENCE</scope>
    <source>
        <strain evidence="1">UC1</strain>
    </source>
</reference>
<sequence length="64" mass="6825">MTALAPRALARPTRFERLLLATSDHLDAIVAARLDRRVVAAQPPHAADTRAVAQALGSVGIMPR</sequence>
<name>A0A1Y5NWQ2_9MICO</name>
<accession>A0A1Y5NWQ2</accession>
<evidence type="ECO:0000313" key="1">
    <source>
        <dbReference type="EMBL" id="SBS70824.1"/>
    </source>
</evidence>
<gene>
    <name evidence="1" type="ORF">MIPYR_10669</name>
</gene>
<organism evidence="1">
    <name type="scientific">uncultured Microbacterium sp</name>
    <dbReference type="NCBI Taxonomy" id="191216"/>
    <lineage>
        <taxon>Bacteria</taxon>
        <taxon>Bacillati</taxon>
        <taxon>Actinomycetota</taxon>
        <taxon>Actinomycetes</taxon>
        <taxon>Micrococcales</taxon>
        <taxon>Microbacteriaceae</taxon>
        <taxon>Microbacterium</taxon>
        <taxon>environmental samples</taxon>
    </lineage>
</organism>